<feature type="domain" description="Acetyl xylan esterase" evidence="1">
    <location>
        <begin position="12"/>
        <end position="94"/>
    </location>
</feature>
<dbReference type="Gene3D" id="3.40.50.1820">
    <property type="entry name" value="alpha/beta hydrolase"/>
    <property type="match status" value="1"/>
</dbReference>
<protein>
    <submittedName>
        <fullName evidence="2">Acetylxylan esterase</fullName>
    </submittedName>
</protein>
<dbReference type="InterPro" id="IPR008391">
    <property type="entry name" value="AXE1_dom"/>
</dbReference>
<sequence length="98" mass="11445">METTREGGGLCAELNDFFRRFDPMRKRKKKIFLRLGYIDTQNFAGNIRVEVMFVACLADCNCPLETQFAVYAVYNKIESKKEMIVYPDFGHEPVIPWI</sequence>
<keyword evidence="3" id="KW-1185">Reference proteome</keyword>
<dbReference type="RefSeq" id="WP_186858794.1">
    <property type="nucleotide sequence ID" value="NZ_JACOON010000007.1"/>
</dbReference>
<dbReference type="Proteomes" id="UP000606889">
    <property type="component" value="Unassembled WGS sequence"/>
</dbReference>
<evidence type="ECO:0000313" key="3">
    <source>
        <dbReference type="Proteomes" id="UP000606889"/>
    </source>
</evidence>
<dbReference type="SUPFAM" id="SSF53474">
    <property type="entry name" value="alpha/beta-Hydrolases"/>
    <property type="match status" value="1"/>
</dbReference>
<dbReference type="PANTHER" id="PTHR40111">
    <property type="entry name" value="CEPHALOSPORIN-C DEACETYLASE"/>
    <property type="match status" value="1"/>
</dbReference>
<dbReference type="InterPro" id="IPR039069">
    <property type="entry name" value="CE7"/>
</dbReference>
<accession>A0ABR7EIZ2</accession>
<reference evidence="2 3" key="1">
    <citation type="submission" date="2020-08" db="EMBL/GenBank/DDBJ databases">
        <title>Genome public.</title>
        <authorList>
            <person name="Liu C."/>
            <person name="Sun Q."/>
        </authorList>
    </citation>
    <scope>NUCLEOTIDE SEQUENCE [LARGE SCALE GENOMIC DNA]</scope>
    <source>
        <strain evidence="2 3">NSJ-35</strain>
    </source>
</reference>
<dbReference type="EMBL" id="JACOON010000007">
    <property type="protein sequence ID" value="MBC5649356.1"/>
    <property type="molecule type" value="Genomic_DNA"/>
</dbReference>
<dbReference type="Pfam" id="PF05448">
    <property type="entry name" value="AXE1"/>
    <property type="match status" value="1"/>
</dbReference>
<name>A0ABR7EIZ2_9FIRM</name>
<evidence type="ECO:0000259" key="1">
    <source>
        <dbReference type="Pfam" id="PF05448"/>
    </source>
</evidence>
<gene>
    <name evidence="2" type="ORF">H8S18_13495</name>
</gene>
<dbReference type="PANTHER" id="PTHR40111:SF1">
    <property type="entry name" value="CEPHALOSPORIN-C DEACETYLASE"/>
    <property type="match status" value="1"/>
</dbReference>
<evidence type="ECO:0000313" key="2">
    <source>
        <dbReference type="EMBL" id="MBC5649356.1"/>
    </source>
</evidence>
<organism evidence="2 3">
    <name type="scientific">Christensenella tenuis</name>
    <dbReference type="NCBI Taxonomy" id="2763033"/>
    <lineage>
        <taxon>Bacteria</taxon>
        <taxon>Bacillati</taxon>
        <taxon>Bacillota</taxon>
        <taxon>Clostridia</taxon>
        <taxon>Christensenellales</taxon>
        <taxon>Christensenellaceae</taxon>
        <taxon>Christensenella</taxon>
    </lineage>
</organism>
<proteinExistence type="predicted"/>
<dbReference type="InterPro" id="IPR029058">
    <property type="entry name" value="AB_hydrolase_fold"/>
</dbReference>
<comment type="caution">
    <text evidence="2">The sequence shown here is derived from an EMBL/GenBank/DDBJ whole genome shotgun (WGS) entry which is preliminary data.</text>
</comment>